<comment type="caution">
    <text evidence="1">The sequence shown here is derived from an EMBL/GenBank/DDBJ whole genome shotgun (WGS) entry which is preliminary data.</text>
</comment>
<dbReference type="EMBL" id="SJPN01000004">
    <property type="protein sequence ID" value="TWU02911.1"/>
    <property type="molecule type" value="Genomic_DNA"/>
</dbReference>
<organism evidence="1 2">
    <name type="scientific">Stieleria varia</name>
    <dbReference type="NCBI Taxonomy" id="2528005"/>
    <lineage>
        <taxon>Bacteria</taxon>
        <taxon>Pseudomonadati</taxon>
        <taxon>Planctomycetota</taxon>
        <taxon>Planctomycetia</taxon>
        <taxon>Pirellulales</taxon>
        <taxon>Pirellulaceae</taxon>
        <taxon>Stieleria</taxon>
    </lineage>
</organism>
<dbReference type="PANTHER" id="PTHR36966">
    <property type="entry name" value="REP-ASSOCIATED TYROSINE TRANSPOSASE"/>
    <property type="match status" value="1"/>
</dbReference>
<dbReference type="PANTHER" id="PTHR36966:SF1">
    <property type="entry name" value="REP-ASSOCIATED TYROSINE TRANSPOSASE"/>
    <property type="match status" value="1"/>
</dbReference>
<protein>
    <recommendedName>
        <fullName evidence="3">Transposase IS200-like domain-containing protein</fullName>
    </recommendedName>
</protein>
<reference evidence="1 2" key="1">
    <citation type="submission" date="2019-02" db="EMBL/GenBank/DDBJ databases">
        <title>Deep-cultivation of Planctomycetes and their phenomic and genomic characterization uncovers novel biology.</title>
        <authorList>
            <person name="Wiegand S."/>
            <person name="Jogler M."/>
            <person name="Boedeker C."/>
            <person name="Pinto D."/>
            <person name="Vollmers J."/>
            <person name="Rivas-Marin E."/>
            <person name="Kohn T."/>
            <person name="Peeters S.H."/>
            <person name="Heuer A."/>
            <person name="Rast P."/>
            <person name="Oberbeckmann S."/>
            <person name="Bunk B."/>
            <person name="Jeske O."/>
            <person name="Meyerdierks A."/>
            <person name="Storesund J.E."/>
            <person name="Kallscheuer N."/>
            <person name="Luecker S."/>
            <person name="Lage O.M."/>
            <person name="Pohl T."/>
            <person name="Merkel B.J."/>
            <person name="Hornburger P."/>
            <person name="Mueller R.-W."/>
            <person name="Bruemmer F."/>
            <person name="Labrenz M."/>
            <person name="Spormann A.M."/>
            <person name="Op Den Camp H."/>
            <person name="Overmann J."/>
            <person name="Amann R."/>
            <person name="Jetten M.S.M."/>
            <person name="Mascher T."/>
            <person name="Medema M.H."/>
            <person name="Devos D.P."/>
            <person name="Kaster A.-K."/>
            <person name="Ovreas L."/>
            <person name="Rohde M."/>
            <person name="Galperin M.Y."/>
            <person name="Jogler C."/>
        </authorList>
    </citation>
    <scope>NUCLEOTIDE SEQUENCE [LARGE SCALE GENOMIC DNA]</scope>
    <source>
        <strain evidence="1 2">Pla52n</strain>
    </source>
</reference>
<name>A0A5C6AU02_9BACT</name>
<dbReference type="Gene3D" id="3.30.70.1290">
    <property type="entry name" value="Transposase IS200-like"/>
    <property type="match status" value="1"/>
</dbReference>
<dbReference type="InterPro" id="IPR036515">
    <property type="entry name" value="Transposase_17_sf"/>
</dbReference>
<evidence type="ECO:0000313" key="1">
    <source>
        <dbReference type="EMBL" id="TWU02911.1"/>
    </source>
</evidence>
<evidence type="ECO:0000313" key="2">
    <source>
        <dbReference type="Proteomes" id="UP000320176"/>
    </source>
</evidence>
<dbReference type="SUPFAM" id="SSF143422">
    <property type="entry name" value="Transposase IS200-like"/>
    <property type="match status" value="1"/>
</dbReference>
<gene>
    <name evidence="1" type="ORF">Pla52n_39990</name>
</gene>
<dbReference type="OrthoDB" id="265394at2"/>
<dbReference type="GO" id="GO:0006313">
    <property type="term" value="P:DNA transposition"/>
    <property type="evidence" value="ECO:0007669"/>
    <property type="project" value="InterPro"/>
</dbReference>
<proteinExistence type="predicted"/>
<accession>A0A5C6AU02</accession>
<dbReference type="GO" id="GO:0004803">
    <property type="term" value="F:transposase activity"/>
    <property type="evidence" value="ECO:0007669"/>
    <property type="project" value="InterPro"/>
</dbReference>
<dbReference type="InterPro" id="IPR052715">
    <property type="entry name" value="RAYT_transposase"/>
</dbReference>
<dbReference type="GO" id="GO:0043565">
    <property type="term" value="F:sequence-specific DNA binding"/>
    <property type="evidence" value="ECO:0007669"/>
    <property type="project" value="TreeGrafter"/>
</dbReference>
<dbReference type="RefSeq" id="WP_146521146.1">
    <property type="nucleotide sequence ID" value="NZ_CP151726.1"/>
</dbReference>
<evidence type="ECO:0008006" key="3">
    <source>
        <dbReference type="Google" id="ProtNLM"/>
    </source>
</evidence>
<keyword evidence="2" id="KW-1185">Reference proteome</keyword>
<sequence length="189" mass="22478">MPHRDHLKRLPREYYRGETIVHWSMTTMGREMGWLSGVAYYRFRELLTHTAFRYAIACPMFCLMPDHVHMVWMGLFVQSDQLLAMKHFRKSMNESLRRIGFELQDQAYDHVLRADEKRDLAFREVCEYVARNPERAGLVKPDGYKTYKFTGCLVPGYPQLRPFEDGFWDELDRVICYLRKNGLSRVVGK</sequence>
<dbReference type="Proteomes" id="UP000320176">
    <property type="component" value="Unassembled WGS sequence"/>
</dbReference>
<dbReference type="AlphaFoldDB" id="A0A5C6AU02"/>